<comment type="caution">
    <text evidence="1">The sequence shown here is derived from an EMBL/GenBank/DDBJ whole genome shotgun (WGS) entry which is preliminary data.</text>
</comment>
<keyword evidence="2" id="KW-1185">Reference proteome</keyword>
<name>A0A0B2X4B8_METAS</name>
<evidence type="ECO:0000313" key="1">
    <source>
        <dbReference type="EMBL" id="KHO00245.1"/>
    </source>
</evidence>
<sequence>MCLCLDHAEVDFYAIVSDSGEEKSFRGILDALQPCGQAFGRWDVPPSNINGPAPKVEIVNMYDILPEFFRGDNVTRESTSYILDTYGKFAYQSIKKLASAMHFEYDHALWLDSEAIAVRPFRLRQTFDTHIKAPAVFRSRMRNTDFMGEIMNNSAKVLGRSIDSFGPLLWTLESVQWIIERDVLRDMVRYVEAAHGRDFWSVWTENHGPFEINLYNLHIVARKLETVSSVFSKYAVLETEREMIRFGIAPAFPEMEFQKGTGFLERGYNLLRRPEIQPNFSAFLRRYGQRLFRLDDLTVAPPETVTRFILDTPLDLLVCGAPPLHGWWRHGQDASPPGVV</sequence>
<dbReference type="HOGENOM" id="CLU_084560_0_0_1"/>
<dbReference type="Proteomes" id="UP000030816">
    <property type="component" value="Unassembled WGS sequence"/>
</dbReference>
<accession>A0A0B2X4B8</accession>
<dbReference type="GeneID" id="63736623"/>
<reference evidence="1 2" key="1">
    <citation type="journal article" date="2014" name="Proc. Natl. Acad. Sci. U.S.A.">
        <title>Trajectory and genomic determinants of fungal-pathogen speciation and host adaptation.</title>
        <authorList>
            <person name="Hu X."/>
            <person name="Xiao G."/>
            <person name="Zheng P."/>
            <person name="Shang Y."/>
            <person name="Su Y."/>
            <person name="Zhang X."/>
            <person name="Liu X."/>
            <person name="Zhan S."/>
            <person name="St Leger R.J."/>
            <person name="Wang C."/>
        </authorList>
    </citation>
    <scope>NUCLEOTIDE SEQUENCE [LARGE SCALE GENOMIC DNA]</scope>
    <source>
        <strain evidence="1 2">ARSEF 1941</strain>
    </source>
</reference>
<dbReference type="Pfam" id="PF20102">
    <property type="entry name" value="DUF6492"/>
    <property type="match status" value="1"/>
</dbReference>
<dbReference type="EMBL" id="AZHE01000003">
    <property type="protein sequence ID" value="KHO00245.1"/>
    <property type="molecule type" value="Genomic_DNA"/>
</dbReference>
<dbReference type="OrthoDB" id="3633556at2759"/>
<protein>
    <submittedName>
        <fullName evidence="1">Uncharacterized protein</fullName>
    </submittedName>
</protein>
<evidence type="ECO:0000313" key="2">
    <source>
        <dbReference type="Proteomes" id="UP000030816"/>
    </source>
</evidence>
<dbReference type="RefSeq" id="XP_040681310.1">
    <property type="nucleotide sequence ID" value="XM_040820967.1"/>
</dbReference>
<proteinExistence type="predicted"/>
<dbReference type="AlphaFoldDB" id="A0A0B2X4B8"/>
<dbReference type="InterPro" id="IPR045499">
    <property type="entry name" value="DUF6492"/>
</dbReference>
<gene>
    <name evidence="1" type="ORF">MAM_02168</name>
</gene>
<organism evidence="1 2">
    <name type="scientific">Metarhizium album (strain ARSEF 1941)</name>
    <dbReference type="NCBI Taxonomy" id="1081103"/>
    <lineage>
        <taxon>Eukaryota</taxon>
        <taxon>Fungi</taxon>
        <taxon>Dikarya</taxon>
        <taxon>Ascomycota</taxon>
        <taxon>Pezizomycotina</taxon>
        <taxon>Sordariomycetes</taxon>
        <taxon>Hypocreomycetidae</taxon>
        <taxon>Hypocreales</taxon>
        <taxon>Clavicipitaceae</taxon>
        <taxon>Metarhizium</taxon>
    </lineage>
</organism>